<dbReference type="Gene3D" id="3.10.20.30">
    <property type="match status" value="1"/>
</dbReference>
<proteinExistence type="predicted"/>
<protein>
    <submittedName>
        <fullName evidence="2">CDP-6-deoxy-delta-3,4-glucoseen reductase</fullName>
    </submittedName>
</protein>
<dbReference type="Proteomes" id="UP000255467">
    <property type="component" value="Unassembled WGS sequence"/>
</dbReference>
<dbReference type="CDD" id="cd00207">
    <property type="entry name" value="fer2"/>
    <property type="match status" value="1"/>
</dbReference>
<dbReference type="RefSeq" id="WP_255222074.1">
    <property type="nucleotide sequence ID" value="NZ_UGRY01000007.1"/>
</dbReference>
<dbReference type="SUPFAM" id="SSF54292">
    <property type="entry name" value="2Fe-2S ferredoxin-like"/>
    <property type="match status" value="1"/>
</dbReference>
<accession>A0A379JM43</accession>
<dbReference type="EMBL" id="UGRY01000007">
    <property type="protein sequence ID" value="SUD49281.1"/>
    <property type="molecule type" value="Genomic_DNA"/>
</dbReference>
<dbReference type="InterPro" id="IPR012675">
    <property type="entry name" value="Beta-grasp_dom_sf"/>
</dbReference>
<evidence type="ECO:0000259" key="1">
    <source>
        <dbReference type="Pfam" id="PF00111"/>
    </source>
</evidence>
<gene>
    <name evidence="2" type="ORF">NCTC1934_06633</name>
</gene>
<name>A0A379JM43_9NOCA</name>
<keyword evidence="3" id="KW-1185">Reference proteome</keyword>
<sequence>MSGTDSDRGPTVTVRPSGLRFTAATGQSVMAAAQAAGYRWPTICGGLGDCLVCHIEVLDQPEHLSEPADTETQAVRQLRARGGGPVRLACQARVYGDVVVLKRGVRGRPRATDQEMSDRDR</sequence>
<evidence type="ECO:0000313" key="2">
    <source>
        <dbReference type="EMBL" id="SUD49281.1"/>
    </source>
</evidence>
<dbReference type="InterPro" id="IPR036010">
    <property type="entry name" value="2Fe-2S_ferredoxin-like_sf"/>
</dbReference>
<dbReference type="AlphaFoldDB" id="A0A379JM43"/>
<evidence type="ECO:0000313" key="3">
    <source>
        <dbReference type="Proteomes" id="UP000255467"/>
    </source>
</evidence>
<dbReference type="Pfam" id="PF00111">
    <property type="entry name" value="Fer2"/>
    <property type="match status" value="1"/>
</dbReference>
<dbReference type="GO" id="GO:0051536">
    <property type="term" value="F:iron-sulfur cluster binding"/>
    <property type="evidence" value="ECO:0007669"/>
    <property type="project" value="InterPro"/>
</dbReference>
<organism evidence="2 3">
    <name type="scientific">Nocardia otitidiscaviarum</name>
    <dbReference type="NCBI Taxonomy" id="1823"/>
    <lineage>
        <taxon>Bacteria</taxon>
        <taxon>Bacillati</taxon>
        <taxon>Actinomycetota</taxon>
        <taxon>Actinomycetes</taxon>
        <taxon>Mycobacteriales</taxon>
        <taxon>Nocardiaceae</taxon>
        <taxon>Nocardia</taxon>
    </lineage>
</organism>
<feature type="domain" description="2Fe-2S ferredoxin-type" evidence="1">
    <location>
        <begin position="12"/>
        <end position="94"/>
    </location>
</feature>
<reference evidence="2 3" key="1">
    <citation type="submission" date="2018-06" db="EMBL/GenBank/DDBJ databases">
        <authorList>
            <consortium name="Pathogen Informatics"/>
            <person name="Doyle S."/>
        </authorList>
    </citation>
    <scope>NUCLEOTIDE SEQUENCE [LARGE SCALE GENOMIC DNA]</scope>
    <source>
        <strain evidence="2 3">NCTC1934</strain>
    </source>
</reference>
<dbReference type="InterPro" id="IPR001041">
    <property type="entry name" value="2Fe-2S_ferredoxin-type"/>
</dbReference>
<dbReference type="STRING" id="1406858.GCA_000710895_06862"/>